<dbReference type="AlphaFoldDB" id="A0A0M3JXW3"/>
<keyword evidence="3" id="KW-1185">Reference proteome</keyword>
<reference evidence="2 3" key="2">
    <citation type="submission" date="2018-11" db="EMBL/GenBank/DDBJ databases">
        <authorList>
            <consortium name="Pathogen Informatics"/>
        </authorList>
    </citation>
    <scope>NUCLEOTIDE SEQUENCE [LARGE SCALE GENOMIC DNA]</scope>
</reference>
<dbReference type="Proteomes" id="UP000267096">
    <property type="component" value="Unassembled WGS sequence"/>
</dbReference>
<feature type="compositionally biased region" description="Basic and acidic residues" evidence="1">
    <location>
        <begin position="102"/>
        <end position="115"/>
    </location>
</feature>
<name>A0A0M3JXW3_ANISI</name>
<gene>
    <name evidence="2" type="ORF">ASIM_LOCUS12675</name>
</gene>
<sequence length="346" mass="40152">MNENWMVARNGTNGATVTAVDDDFYGDDEDLAITPPPAPVDNIPEEEAEHERRMLNMSASNSIALSQLQNEIRKMRDEKTEQIGHIEYLKFKKSYEQKLNDERRRHEHVEEDLRSELTCQEQEMSSRQFRERFNTSAMTTPSDDPHQHHQQQSQEAVNSNNNNVSVEQSSPAMLPTKKVIWNARRSGAKFPRTLNDMHNVASLFSHRKRPYGETQATFQTVPSPMKDPYQRPDYFYDIKRKRPTAAVAETPLNWESDDDWRNCVDGERRESVTKQAMDTGTQTSTENHYDVSVCVNDKNLMDVTYALQDSLMDEQFWYLDVIRTIRYASGCNGNSHIPLRERFSPH</sequence>
<evidence type="ECO:0000313" key="4">
    <source>
        <dbReference type="WBParaSite" id="ASIM_0001320901-mRNA-1"/>
    </source>
</evidence>
<feature type="compositionally biased region" description="Polar residues" evidence="1">
    <location>
        <begin position="117"/>
        <end position="127"/>
    </location>
</feature>
<organism evidence="4">
    <name type="scientific">Anisakis simplex</name>
    <name type="common">Herring worm</name>
    <dbReference type="NCBI Taxonomy" id="6269"/>
    <lineage>
        <taxon>Eukaryota</taxon>
        <taxon>Metazoa</taxon>
        <taxon>Ecdysozoa</taxon>
        <taxon>Nematoda</taxon>
        <taxon>Chromadorea</taxon>
        <taxon>Rhabditida</taxon>
        <taxon>Spirurina</taxon>
        <taxon>Ascaridomorpha</taxon>
        <taxon>Ascaridoidea</taxon>
        <taxon>Anisakidae</taxon>
        <taxon>Anisakis</taxon>
        <taxon>Anisakis simplex complex</taxon>
    </lineage>
</organism>
<evidence type="ECO:0000256" key="1">
    <source>
        <dbReference type="SAM" id="MobiDB-lite"/>
    </source>
</evidence>
<feature type="compositionally biased region" description="Low complexity" evidence="1">
    <location>
        <begin position="150"/>
        <end position="170"/>
    </location>
</feature>
<evidence type="ECO:0000313" key="2">
    <source>
        <dbReference type="EMBL" id="VDK47918.1"/>
    </source>
</evidence>
<dbReference type="EMBL" id="UYRR01031229">
    <property type="protein sequence ID" value="VDK47918.1"/>
    <property type="molecule type" value="Genomic_DNA"/>
</dbReference>
<evidence type="ECO:0000313" key="3">
    <source>
        <dbReference type="Proteomes" id="UP000267096"/>
    </source>
</evidence>
<feature type="region of interest" description="Disordered" evidence="1">
    <location>
        <begin position="102"/>
        <end position="171"/>
    </location>
</feature>
<reference evidence="4" key="1">
    <citation type="submission" date="2017-02" db="UniProtKB">
        <authorList>
            <consortium name="WormBaseParasite"/>
        </authorList>
    </citation>
    <scope>IDENTIFICATION</scope>
</reference>
<proteinExistence type="predicted"/>
<dbReference type="OrthoDB" id="5799947at2759"/>
<protein>
    <submittedName>
        <fullName evidence="4">Ribonuclease H-like domain-containing protein</fullName>
    </submittedName>
</protein>
<dbReference type="WBParaSite" id="ASIM_0001320901-mRNA-1">
    <property type="protein sequence ID" value="ASIM_0001320901-mRNA-1"/>
    <property type="gene ID" value="ASIM_0001320901"/>
</dbReference>
<accession>A0A0M3JXW3</accession>